<organism evidence="1">
    <name type="scientific">Anguilla anguilla</name>
    <name type="common">European freshwater eel</name>
    <name type="synonym">Muraena anguilla</name>
    <dbReference type="NCBI Taxonomy" id="7936"/>
    <lineage>
        <taxon>Eukaryota</taxon>
        <taxon>Metazoa</taxon>
        <taxon>Chordata</taxon>
        <taxon>Craniata</taxon>
        <taxon>Vertebrata</taxon>
        <taxon>Euteleostomi</taxon>
        <taxon>Actinopterygii</taxon>
        <taxon>Neopterygii</taxon>
        <taxon>Teleostei</taxon>
        <taxon>Anguilliformes</taxon>
        <taxon>Anguillidae</taxon>
        <taxon>Anguilla</taxon>
    </lineage>
</organism>
<reference evidence="1" key="2">
    <citation type="journal article" date="2015" name="Fish Shellfish Immunol.">
        <title>Early steps in the European eel (Anguilla anguilla)-Vibrio vulnificus interaction in the gills: Role of the RtxA13 toxin.</title>
        <authorList>
            <person name="Callol A."/>
            <person name="Pajuelo D."/>
            <person name="Ebbesson L."/>
            <person name="Teles M."/>
            <person name="MacKenzie S."/>
            <person name="Amaro C."/>
        </authorList>
    </citation>
    <scope>NUCLEOTIDE SEQUENCE</scope>
</reference>
<name>A0A0E9TV37_ANGAN</name>
<accession>A0A0E9TV37</accession>
<evidence type="ECO:0000313" key="1">
    <source>
        <dbReference type="EMBL" id="JAH57431.1"/>
    </source>
</evidence>
<dbReference type="AlphaFoldDB" id="A0A0E9TV37"/>
<sequence>MWPQGDRSLANESTELLMLRLPTQLRSIKCYITGYVVRL</sequence>
<reference evidence="1" key="1">
    <citation type="submission" date="2014-11" db="EMBL/GenBank/DDBJ databases">
        <authorList>
            <person name="Amaro Gonzalez C."/>
        </authorList>
    </citation>
    <scope>NUCLEOTIDE SEQUENCE</scope>
</reference>
<protein>
    <submittedName>
        <fullName evidence="1">Uncharacterized protein</fullName>
    </submittedName>
</protein>
<proteinExistence type="predicted"/>
<dbReference type="EMBL" id="GBXM01051146">
    <property type="protein sequence ID" value="JAH57431.1"/>
    <property type="molecule type" value="Transcribed_RNA"/>
</dbReference>